<feature type="transmembrane region" description="Helical" evidence="2">
    <location>
        <begin position="20"/>
        <end position="37"/>
    </location>
</feature>
<evidence type="ECO:0000256" key="2">
    <source>
        <dbReference type="SAM" id="Phobius"/>
    </source>
</evidence>
<organism evidence="3 4">
    <name type="scientific">Engystomops pustulosus</name>
    <name type="common">Tungara frog</name>
    <name type="synonym">Physalaemus pustulosus</name>
    <dbReference type="NCBI Taxonomy" id="76066"/>
    <lineage>
        <taxon>Eukaryota</taxon>
        <taxon>Metazoa</taxon>
        <taxon>Chordata</taxon>
        <taxon>Craniata</taxon>
        <taxon>Vertebrata</taxon>
        <taxon>Euteleostomi</taxon>
        <taxon>Amphibia</taxon>
        <taxon>Batrachia</taxon>
        <taxon>Anura</taxon>
        <taxon>Neobatrachia</taxon>
        <taxon>Hyloidea</taxon>
        <taxon>Leptodactylidae</taxon>
        <taxon>Leiuperinae</taxon>
        <taxon>Engystomops</taxon>
    </lineage>
</organism>
<sequence length="88" mass="10245">MSTRCRCCAEVRRSALNFTVLRWVQVSACQATLFFLMRRFFRIRQVFFMAYFPRVHTGADAPQSDRVRQNPGANQGNSAQIENIQITR</sequence>
<evidence type="ECO:0000313" key="3">
    <source>
        <dbReference type="EMBL" id="KAG8580897.1"/>
    </source>
</evidence>
<feature type="compositionally biased region" description="Polar residues" evidence="1">
    <location>
        <begin position="71"/>
        <end position="88"/>
    </location>
</feature>
<feature type="region of interest" description="Disordered" evidence="1">
    <location>
        <begin position="59"/>
        <end position="88"/>
    </location>
</feature>
<evidence type="ECO:0008006" key="5">
    <source>
        <dbReference type="Google" id="ProtNLM"/>
    </source>
</evidence>
<evidence type="ECO:0000256" key="1">
    <source>
        <dbReference type="SAM" id="MobiDB-lite"/>
    </source>
</evidence>
<accession>A0AAV7C8Z0</accession>
<keyword evidence="4" id="KW-1185">Reference proteome</keyword>
<dbReference type="EMBL" id="WNYA01000003">
    <property type="protein sequence ID" value="KAG8580897.1"/>
    <property type="molecule type" value="Genomic_DNA"/>
</dbReference>
<keyword evidence="2" id="KW-0812">Transmembrane</keyword>
<reference evidence="3" key="1">
    <citation type="thesis" date="2020" institute="ProQuest LLC" country="789 East Eisenhower Parkway, Ann Arbor, MI, USA">
        <title>Comparative Genomics and Chromosome Evolution.</title>
        <authorList>
            <person name="Mudd A.B."/>
        </authorList>
    </citation>
    <scope>NUCLEOTIDE SEQUENCE</scope>
    <source>
        <strain evidence="3">237g6f4</strain>
        <tissue evidence="3">Blood</tissue>
    </source>
</reference>
<dbReference type="Proteomes" id="UP000824782">
    <property type="component" value="Unassembled WGS sequence"/>
</dbReference>
<keyword evidence="2" id="KW-0472">Membrane</keyword>
<evidence type="ECO:0000313" key="4">
    <source>
        <dbReference type="Proteomes" id="UP000824782"/>
    </source>
</evidence>
<comment type="caution">
    <text evidence="3">The sequence shown here is derived from an EMBL/GenBank/DDBJ whole genome shotgun (WGS) entry which is preliminary data.</text>
</comment>
<keyword evidence="2" id="KW-1133">Transmembrane helix</keyword>
<gene>
    <name evidence="3" type="ORF">GDO81_007467</name>
</gene>
<proteinExistence type="predicted"/>
<dbReference type="AlphaFoldDB" id="A0AAV7C8Z0"/>
<name>A0AAV7C8Z0_ENGPU</name>
<protein>
    <recommendedName>
        <fullName evidence="5">Secreted protein</fullName>
    </recommendedName>
</protein>